<evidence type="ECO:0008006" key="3">
    <source>
        <dbReference type="Google" id="ProtNLM"/>
    </source>
</evidence>
<evidence type="ECO:0000313" key="1">
    <source>
        <dbReference type="EMBL" id="VVC37609.1"/>
    </source>
</evidence>
<accession>A0A5E4MZ23</accession>
<reference evidence="1 2" key="1">
    <citation type="submission" date="2019-08" db="EMBL/GenBank/DDBJ databases">
        <authorList>
            <person name="Alioto T."/>
            <person name="Alioto T."/>
            <person name="Gomez Garrido J."/>
        </authorList>
    </citation>
    <scope>NUCLEOTIDE SEQUENCE [LARGE SCALE GENOMIC DNA]</scope>
</reference>
<organism evidence="1 2">
    <name type="scientific">Cinara cedri</name>
    <dbReference type="NCBI Taxonomy" id="506608"/>
    <lineage>
        <taxon>Eukaryota</taxon>
        <taxon>Metazoa</taxon>
        <taxon>Ecdysozoa</taxon>
        <taxon>Arthropoda</taxon>
        <taxon>Hexapoda</taxon>
        <taxon>Insecta</taxon>
        <taxon>Pterygota</taxon>
        <taxon>Neoptera</taxon>
        <taxon>Paraneoptera</taxon>
        <taxon>Hemiptera</taxon>
        <taxon>Sternorrhyncha</taxon>
        <taxon>Aphidomorpha</taxon>
        <taxon>Aphidoidea</taxon>
        <taxon>Aphididae</taxon>
        <taxon>Lachninae</taxon>
        <taxon>Cinara</taxon>
    </lineage>
</organism>
<dbReference type="Proteomes" id="UP000325440">
    <property type="component" value="Unassembled WGS sequence"/>
</dbReference>
<dbReference type="AlphaFoldDB" id="A0A5E4MZ23"/>
<dbReference type="EMBL" id="CABPRJ010001450">
    <property type="protein sequence ID" value="VVC37609.1"/>
    <property type="molecule type" value="Genomic_DNA"/>
</dbReference>
<proteinExistence type="predicted"/>
<protein>
    <recommendedName>
        <fullName evidence="3">DDE-1 domain-containing protein</fullName>
    </recommendedName>
</protein>
<sequence length="108" mass="12182">MQDQRKNGENVLFCSYRDILNDPRRFFNCDETGLQTCPESGRIFGPNALKDFYDIASGNEKECVTVLCTYSADGGGTLPMVFYPYKRISTSIMTSFPGKWLIGRLDTS</sequence>
<keyword evidence="2" id="KW-1185">Reference proteome</keyword>
<dbReference type="OrthoDB" id="6614027at2759"/>
<name>A0A5E4MZ23_9HEMI</name>
<gene>
    <name evidence="1" type="ORF">CINCED_3A005018</name>
</gene>
<evidence type="ECO:0000313" key="2">
    <source>
        <dbReference type="Proteomes" id="UP000325440"/>
    </source>
</evidence>